<dbReference type="PANTHER" id="PTHR46313:SF3">
    <property type="entry name" value="PROLYCOPENE ISOMERASE, CHLOROPLASTIC"/>
    <property type="match status" value="1"/>
</dbReference>
<organism evidence="2 3">
    <name type="scientific">Phormidesmis priestleyi Ana</name>
    <dbReference type="NCBI Taxonomy" id="1666911"/>
    <lineage>
        <taxon>Bacteria</taxon>
        <taxon>Bacillati</taxon>
        <taxon>Cyanobacteriota</taxon>
        <taxon>Cyanophyceae</taxon>
        <taxon>Leptolyngbyales</taxon>
        <taxon>Leptolyngbyaceae</taxon>
        <taxon>Phormidesmis</taxon>
    </lineage>
</organism>
<dbReference type="STRING" id="1666911.HLUCCA11_11760"/>
<dbReference type="Proteomes" id="UP000050465">
    <property type="component" value="Unassembled WGS sequence"/>
</dbReference>
<dbReference type="SUPFAM" id="SSF51905">
    <property type="entry name" value="FAD/NAD(P)-binding domain"/>
    <property type="match status" value="1"/>
</dbReference>
<dbReference type="GO" id="GO:0016491">
    <property type="term" value="F:oxidoreductase activity"/>
    <property type="evidence" value="ECO:0007669"/>
    <property type="project" value="InterPro"/>
</dbReference>
<sequence>MATSPNAIATATDIVIIGSGLGGLVAGALLARHGRRVIVCESHTLPGGAAHAFTREVPHAEGRRRFTFDSGPSFYCGLADTASANPLTQVLAVLGEKLAAVPYEPFGYYHFPEGTLPVYGNAEKYRQAVEKFSPGAAAQLAQLEQRLLKIYAPLKTIPTLALRADWQLLPLLLRRYPGAIAQLLPLLPDLGRSMGQVMAQSIPDCEDNSWLKRLLDLECFLLSGMKCEDTVAPEMAFMFGERAESVIDYPLGGSGAIVDALVRGLQRWGGELRLGAHVAKIMTENRQAKGVVLKNGEQITAPVVISNATIWDTYRHLLDPADLPARDRTESLATPTVDSFMHLHLGIRADGLEDVKIHHVVVHDSDVDVTTPGNTCMVSIPTVLDPQQAPEGYHTVHAYTLEPYENWEKWANQASGQASGHNTRDEDYQQQKRDRAETLFRAVEKIIPDVRDRIEIEMIGTPLTHSRYLRRYHGTYGPAISATQGRFPSCKTPIKGLYRVGDSTLPGIGVPAVAASGILCANSLVTLKESAGLLALLEKSGASSHG</sequence>
<dbReference type="Pfam" id="PF01593">
    <property type="entry name" value="Amino_oxidase"/>
    <property type="match status" value="1"/>
</dbReference>
<comment type="caution">
    <text evidence="2">The sequence shown here is derived from an EMBL/GenBank/DDBJ whole genome shotgun (WGS) entry which is preliminary data.</text>
</comment>
<dbReference type="AlphaFoldDB" id="A0A0P7ZXE5"/>
<reference evidence="2 3" key="1">
    <citation type="submission" date="2015-09" db="EMBL/GenBank/DDBJ databases">
        <title>Identification and resolution of microdiversity through metagenomic sequencing of parallel consortia.</title>
        <authorList>
            <person name="Nelson W.C."/>
            <person name="Romine M.F."/>
            <person name="Lindemann S.R."/>
        </authorList>
    </citation>
    <scope>NUCLEOTIDE SEQUENCE [LARGE SCALE GENOMIC DNA]</scope>
    <source>
        <strain evidence="2">Ana</strain>
    </source>
</reference>
<dbReference type="InterPro" id="IPR036188">
    <property type="entry name" value="FAD/NAD-bd_sf"/>
</dbReference>
<name>A0A0P7ZXE5_9CYAN</name>
<protein>
    <submittedName>
        <fullName evidence="2">Phytoene dehydrogenase-related protein</fullName>
    </submittedName>
</protein>
<accession>A0A0P7ZXE5</accession>
<proteinExistence type="predicted"/>
<dbReference type="InterPro" id="IPR002937">
    <property type="entry name" value="Amino_oxidase"/>
</dbReference>
<evidence type="ECO:0000259" key="1">
    <source>
        <dbReference type="Pfam" id="PF01593"/>
    </source>
</evidence>
<feature type="domain" description="Amine oxidase" evidence="1">
    <location>
        <begin position="21"/>
        <end position="523"/>
    </location>
</feature>
<dbReference type="PATRIC" id="fig|1666911.3.peg.4415"/>
<gene>
    <name evidence="2" type="ORF">HLUCCA11_11760</name>
</gene>
<dbReference type="EMBL" id="LJZR01000014">
    <property type="protein sequence ID" value="KPQ35088.1"/>
    <property type="molecule type" value="Genomic_DNA"/>
</dbReference>
<dbReference type="GO" id="GO:0016116">
    <property type="term" value="P:carotenoid metabolic process"/>
    <property type="evidence" value="ECO:0007669"/>
    <property type="project" value="InterPro"/>
</dbReference>
<dbReference type="InterPro" id="IPR045892">
    <property type="entry name" value="CrtISO-like"/>
</dbReference>
<evidence type="ECO:0000313" key="2">
    <source>
        <dbReference type="EMBL" id="KPQ35088.1"/>
    </source>
</evidence>
<evidence type="ECO:0000313" key="3">
    <source>
        <dbReference type="Proteomes" id="UP000050465"/>
    </source>
</evidence>
<dbReference type="Gene3D" id="3.50.50.60">
    <property type="entry name" value="FAD/NAD(P)-binding domain"/>
    <property type="match status" value="2"/>
</dbReference>
<dbReference type="PANTHER" id="PTHR46313">
    <property type="match status" value="1"/>
</dbReference>